<proteinExistence type="predicted"/>
<sequence length="365" mass="39582">MIVYHMLDYIHESPAALDRTLQDNESEIQAVVQKAREMGVDRIVLSGVGSSFTSCLMAQPLFQMHCPLPTAVINSEESGYYAERWITDKSLVVVVSRSGERGAVIDTLKVAEQKGALGVAVTGVADSLLAQSSRLSLITREGPEITFPKTKSVVTCTGTLLRLGLALADPQDKTATERLALLRNMPVIMTDFIERIEPQLAKLMPRIAAHKLVNVVGTGSNHGAALEAAIKIQEASYVPTRGDSTAGLLQGPVGALNPDWMVYALVLPQDLELTRQLLTLTKGFKAYNLAVHPEGLDLAGLADDEILTPPFDDPYLAALAYLPAVQLLAYYWTVKRGMNPDAPSSMNSILEAILPPGRQEPELRK</sequence>
<dbReference type="OrthoDB" id="5150296at2"/>
<dbReference type="InterPro" id="IPR001347">
    <property type="entry name" value="SIS_dom"/>
</dbReference>
<evidence type="ECO:0000313" key="7">
    <source>
        <dbReference type="Proteomes" id="UP000256388"/>
    </source>
</evidence>
<dbReference type="SUPFAM" id="SSF53697">
    <property type="entry name" value="SIS domain"/>
    <property type="match status" value="1"/>
</dbReference>
<dbReference type="InterPro" id="IPR035466">
    <property type="entry name" value="GlmS/AgaS_SIS"/>
</dbReference>
<gene>
    <name evidence="6" type="ORF">DFR64_1954</name>
</gene>
<dbReference type="Pfam" id="PF01380">
    <property type="entry name" value="SIS"/>
    <property type="match status" value="1"/>
</dbReference>
<evidence type="ECO:0000256" key="1">
    <source>
        <dbReference type="ARBA" id="ARBA00001031"/>
    </source>
</evidence>
<dbReference type="InterPro" id="IPR046348">
    <property type="entry name" value="SIS_dom_sf"/>
</dbReference>
<dbReference type="PANTHER" id="PTHR10937:SF0">
    <property type="entry name" value="GLUTAMINE--FRUCTOSE-6-PHOSPHATE TRANSAMINASE (ISOMERIZING)"/>
    <property type="match status" value="1"/>
</dbReference>
<dbReference type="CDD" id="cd05008">
    <property type="entry name" value="SIS_GlmS_GlmD_1"/>
    <property type="match status" value="1"/>
</dbReference>
<feature type="domain" description="SIS" evidence="5">
    <location>
        <begin position="203"/>
        <end position="343"/>
    </location>
</feature>
<dbReference type="Gene3D" id="3.40.50.10490">
    <property type="entry name" value="Glucose-6-phosphate isomerase like protein, domain 1"/>
    <property type="match status" value="2"/>
</dbReference>
<evidence type="ECO:0000259" key="5">
    <source>
        <dbReference type="PROSITE" id="PS51464"/>
    </source>
</evidence>
<protein>
    <recommendedName>
        <fullName evidence="3">Glutamine--fructose-6-phosphate aminotransferase [isomerizing]</fullName>
        <ecNumber evidence="2">2.6.1.16</ecNumber>
    </recommendedName>
</protein>
<dbReference type="CDD" id="cd05009">
    <property type="entry name" value="SIS_GlmS_GlmD_2"/>
    <property type="match status" value="1"/>
</dbReference>
<keyword evidence="7" id="KW-1185">Reference proteome</keyword>
<name>A0A347ZNU8_9CHLR</name>
<dbReference type="Proteomes" id="UP000256388">
    <property type="component" value="Unassembled WGS sequence"/>
</dbReference>
<comment type="catalytic activity">
    <reaction evidence="1">
        <text>D-fructose 6-phosphate + L-glutamine = D-glucosamine 6-phosphate + L-glutamate</text>
        <dbReference type="Rhea" id="RHEA:13237"/>
        <dbReference type="ChEBI" id="CHEBI:29985"/>
        <dbReference type="ChEBI" id="CHEBI:58359"/>
        <dbReference type="ChEBI" id="CHEBI:58725"/>
        <dbReference type="ChEBI" id="CHEBI:61527"/>
        <dbReference type="EC" id="2.6.1.16"/>
    </reaction>
</comment>
<dbReference type="EMBL" id="QUMS01000002">
    <property type="protein sequence ID" value="REG08582.1"/>
    <property type="molecule type" value="Genomic_DNA"/>
</dbReference>
<evidence type="ECO:0000256" key="2">
    <source>
        <dbReference type="ARBA" id="ARBA00012916"/>
    </source>
</evidence>
<dbReference type="PANTHER" id="PTHR10937">
    <property type="entry name" value="GLUCOSAMINE--FRUCTOSE-6-PHOSPHATE AMINOTRANSFERASE, ISOMERIZING"/>
    <property type="match status" value="1"/>
</dbReference>
<dbReference type="InterPro" id="IPR035490">
    <property type="entry name" value="GlmS/FrlB_SIS"/>
</dbReference>
<dbReference type="PROSITE" id="PS51464">
    <property type="entry name" value="SIS"/>
    <property type="match status" value="2"/>
</dbReference>
<accession>A0A347ZNU8</accession>
<evidence type="ECO:0000256" key="4">
    <source>
        <dbReference type="ARBA" id="ARBA00022737"/>
    </source>
</evidence>
<dbReference type="AlphaFoldDB" id="A0A347ZNU8"/>
<dbReference type="RefSeq" id="WP_116225234.1">
    <property type="nucleotide sequence ID" value="NZ_AP018437.1"/>
</dbReference>
<evidence type="ECO:0000313" key="6">
    <source>
        <dbReference type="EMBL" id="REG08582.1"/>
    </source>
</evidence>
<feature type="domain" description="SIS" evidence="5">
    <location>
        <begin position="28"/>
        <end position="174"/>
    </location>
</feature>
<dbReference type="EC" id="2.6.1.16" evidence="2"/>
<dbReference type="GO" id="GO:0006002">
    <property type="term" value="P:fructose 6-phosphate metabolic process"/>
    <property type="evidence" value="ECO:0007669"/>
    <property type="project" value="TreeGrafter"/>
</dbReference>
<dbReference type="GO" id="GO:0006047">
    <property type="term" value="P:UDP-N-acetylglucosamine metabolic process"/>
    <property type="evidence" value="ECO:0007669"/>
    <property type="project" value="TreeGrafter"/>
</dbReference>
<reference evidence="6 7" key="1">
    <citation type="submission" date="2018-08" db="EMBL/GenBank/DDBJ databases">
        <title>Genomic Encyclopedia of Type Strains, Phase IV (KMG-IV): sequencing the most valuable type-strain genomes for metagenomic binning, comparative biology and taxonomic classification.</title>
        <authorList>
            <person name="Goeker M."/>
        </authorList>
    </citation>
    <scope>NUCLEOTIDE SEQUENCE [LARGE SCALE GENOMIC DNA]</scope>
    <source>
        <strain evidence="6 7">DSM 23923</strain>
    </source>
</reference>
<dbReference type="GO" id="GO:0097367">
    <property type="term" value="F:carbohydrate derivative binding"/>
    <property type="evidence" value="ECO:0007669"/>
    <property type="project" value="InterPro"/>
</dbReference>
<dbReference type="GO" id="GO:0004360">
    <property type="term" value="F:glutamine-fructose-6-phosphate transaminase (isomerizing) activity"/>
    <property type="evidence" value="ECO:0007669"/>
    <property type="project" value="UniProtKB-EC"/>
</dbReference>
<evidence type="ECO:0000256" key="3">
    <source>
        <dbReference type="ARBA" id="ARBA00016090"/>
    </source>
</evidence>
<organism evidence="6 7">
    <name type="scientific">Pelolinea submarina</name>
    <dbReference type="NCBI Taxonomy" id="913107"/>
    <lineage>
        <taxon>Bacteria</taxon>
        <taxon>Bacillati</taxon>
        <taxon>Chloroflexota</taxon>
        <taxon>Anaerolineae</taxon>
        <taxon>Anaerolineales</taxon>
        <taxon>Anaerolineaceae</taxon>
        <taxon>Pelolinea</taxon>
    </lineage>
</organism>
<comment type="caution">
    <text evidence="6">The sequence shown here is derived from an EMBL/GenBank/DDBJ whole genome shotgun (WGS) entry which is preliminary data.</text>
</comment>
<keyword evidence="4" id="KW-0677">Repeat</keyword>
<dbReference type="GO" id="GO:0006487">
    <property type="term" value="P:protein N-linked glycosylation"/>
    <property type="evidence" value="ECO:0007669"/>
    <property type="project" value="TreeGrafter"/>
</dbReference>